<dbReference type="Proteomes" id="UP000468531">
    <property type="component" value="Unassembled WGS sequence"/>
</dbReference>
<evidence type="ECO:0000313" key="3">
    <source>
        <dbReference type="Proteomes" id="UP000468531"/>
    </source>
</evidence>
<reference evidence="2 3" key="1">
    <citation type="journal article" date="2020" name="Arch. Microbiol.">
        <title>Bradyrhizobium uaiense sp. nov., a new highly efficient cowpea symbiont.</title>
        <authorList>
            <person name="Cabral Michel D."/>
            <person name="Azarias Guimaraes A."/>
            <person name="Martins da Costa E."/>
            <person name="Soares de Carvalho T."/>
            <person name="Balsanelli E."/>
            <person name="Willems A."/>
            <person name="Maltempi de Souza E."/>
            <person name="de Souza Moreira F.M."/>
        </authorList>
    </citation>
    <scope>NUCLEOTIDE SEQUENCE [LARGE SCALE GENOMIC DNA]</scope>
    <source>
        <strain evidence="2 3">UFLA 03-164</strain>
    </source>
</reference>
<comment type="caution">
    <text evidence="2">The sequence shown here is derived from an EMBL/GenBank/DDBJ whole genome shotgun (WGS) entry which is preliminary data.</text>
</comment>
<sequence>TGEGYGGDAGLVSGAVADDQFIRERATSSHEFDPAEIAHGKRSDVPPPLGTAIIPLLVVVGVNLLMSLLILPRVD</sequence>
<dbReference type="EMBL" id="VKHP01001178">
    <property type="protein sequence ID" value="NEV03320.1"/>
    <property type="molecule type" value="Genomic_DNA"/>
</dbReference>
<feature type="transmembrane region" description="Helical" evidence="1">
    <location>
        <begin position="52"/>
        <end position="71"/>
    </location>
</feature>
<keyword evidence="3" id="KW-1185">Reference proteome</keyword>
<evidence type="ECO:0000313" key="2">
    <source>
        <dbReference type="EMBL" id="NEV03320.1"/>
    </source>
</evidence>
<gene>
    <name evidence="2" type="ORF">FNJ47_49645</name>
</gene>
<evidence type="ECO:0000256" key="1">
    <source>
        <dbReference type="SAM" id="Phobius"/>
    </source>
</evidence>
<proteinExistence type="predicted"/>
<feature type="non-terminal residue" evidence="2">
    <location>
        <position position="75"/>
    </location>
</feature>
<keyword evidence="1" id="KW-0812">Transmembrane</keyword>
<protein>
    <submittedName>
        <fullName evidence="2">GntP family permease</fullName>
    </submittedName>
</protein>
<keyword evidence="1" id="KW-0472">Membrane</keyword>
<accession>A0A6P1BZB0</accession>
<keyword evidence="1" id="KW-1133">Transmembrane helix</keyword>
<name>A0A6P1BZB0_9BRAD</name>
<dbReference type="AlphaFoldDB" id="A0A6P1BZB0"/>
<feature type="non-terminal residue" evidence="2">
    <location>
        <position position="1"/>
    </location>
</feature>
<organism evidence="2 3">
    <name type="scientific">Bradyrhizobium uaiense</name>
    <dbReference type="NCBI Taxonomy" id="2594946"/>
    <lineage>
        <taxon>Bacteria</taxon>
        <taxon>Pseudomonadati</taxon>
        <taxon>Pseudomonadota</taxon>
        <taxon>Alphaproteobacteria</taxon>
        <taxon>Hyphomicrobiales</taxon>
        <taxon>Nitrobacteraceae</taxon>
        <taxon>Bradyrhizobium</taxon>
    </lineage>
</organism>